<keyword evidence="1" id="KW-0472">Membrane</keyword>
<name>A0A3Q3W644_MOLML</name>
<dbReference type="InterPro" id="IPR052119">
    <property type="entry name" value="ElonginBC-PRC2_ViralRestrict"/>
</dbReference>
<dbReference type="AlphaFoldDB" id="A0A3Q3W644"/>
<keyword evidence="1" id="KW-1133">Transmembrane helix</keyword>
<dbReference type="Proteomes" id="UP000261620">
    <property type="component" value="Unplaced"/>
</dbReference>
<dbReference type="PANTHER" id="PTHR23187">
    <property type="entry name" value="FLJ44216 PROTEIN-RELATED"/>
    <property type="match status" value="1"/>
</dbReference>
<evidence type="ECO:0000313" key="2">
    <source>
        <dbReference type="Ensembl" id="ENSMMOP00000004034.1"/>
    </source>
</evidence>
<keyword evidence="1" id="KW-0812">Transmembrane</keyword>
<dbReference type="PANTHER" id="PTHR23187:SF3">
    <property type="entry name" value="SUMO-INTERACTING MOTIF-CONTAINING PROTEIN 1"/>
    <property type="match status" value="1"/>
</dbReference>
<dbReference type="GO" id="GO:0032184">
    <property type="term" value="F:SUMO polymer binding"/>
    <property type="evidence" value="ECO:0007669"/>
    <property type="project" value="TreeGrafter"/>
</dbReference>
<proteinExistence type="predicted"/>
<dbReference type="Ensembl" id="ENSMMOT00000004106.1">
    <property type="protein sequence ID" value="ENSMMOP00000004034.1"/>
    <property type="gene ID" value="ENSMMOG00000003222.1"/>
</dbReference>
<protein>
    <submittedName>
        <fullName evidence="2">Uncharacterized protein</fullName>
    </submittedName>
</protein>
<accession>A0A3Q3W644</accession>
<organism evidence="2 3">
    <name type="scientific">Mola mola</name>
    <name type="common">Ocean sunfish</name>
    <name type="synonym">Tetraodon mola</name>
    <dbReference type="NCBI Taxonomy" id="94237"/>
    <lineage>
        <taxon>Eukaryota</taxon>
        <taxon>Metazoa</taxon>
        <taxon>Chordata</taxon>
        <taxon>Craniata</taxon>
        <taxon>Vertebrata</taxon>
        <taxon>Euteleostomi</taxon>
        <taxon>Actinopterygii</taxon>
        <taxon>Neopterygii</taxon>
        <taxon>Teleostei</taxon>
        <taxon>Neoteleostei</taxon>
        <taxon>Acanthomorphata</taxon>
        <taxon>Eupercaria</taxon>
        <taxon>Tetraodontiformes</taxon>
        <taxon>Molidae</taxon>
        <taxon>Mola</taxon>
    </lineage>
</organism>
<feature type="transmembrane region" description="Helical" evidence="1">
    <location>
        <begin position="247"/>
        <end position="270"/>
    </location>
</feature>
<reference evidence="2" key="1">
    <citation type="submission" date="2025-08" db="UniProtKB">
        <authorList>
            <consortium name="Ensembl"/>
        </authorList>
    </citation>
    <scope>IDENTIFICATION</scope>
</reference>
<feature type="transmembrane region" description="Helical" evidence="1">
    <location>
        <begin position="351"/>
        <end position="371"/>
    </location>
</feature>
<evidence type="ECO:0000313" key="3">
    <source>
        <dbReference type="Proteomes" id="UP000261620"/>
    </source>
</evidence>
<reference evidence="2" key="2">
    <citation type="submission" date="2025-09" db="UniProtKB">
        <authorList>
            <consortium name="Ensembl"/>
        </authorList>
    </citation>
    <scope>IDENTIFICATION</scope>
</reference>
<evidence type="ECO:0000256" key="1">
    <source>
        <dbReference type="SAM" id="Phobius"/>
    </source>
</evidence>
<dbReference type="STRING" id="94237.ENSMMOP00000004034"/>
<keyword evidence="3" id="KW-1185">Reference proteome</keyword>
<sequence>MLFFRRAICFWTTTELYQSTARAELRLYSVVSLISSLHVIIYNAECQAISFYGFCLLKIYEEDEGFGTPQVLCHQSLRMVYSTIDENYTEGTLQLLSDLLQPGYYPPRDITLHLLHGILLDPQCPYHLCVQAYNLLIRTQRYSLEHHLADKNAIPWNWELLTSVMANQVVRMLLEYVVQTLEDDFQAKRSISALHLSIAKETLSCDQRDVLKWLFSAIMKSTEHDESTEVARGRDEQIRLITKKTKLSFFLVWPFLHLFHIQLLMFTFLSPPEWCPSSRGCCPFVLLISRMLLLESLQSKRLRCKLLEHLLDYACPVKTSLSMSLSLLLHFMKNCTLAPDPTVNITLVSFLHLLGQPLLSMNIVALTYGFIH</sequence>
<dbReference type="OMA" id="HGENRET"/>